<organism evidence="2 3">
    <name type="scientific">Olivibacter domesticus</name>
    <name type="common">Pseudosphingobacterium domesticum</name>
    <dbReference type="NCBI Taxonomy" id="407022"/>
    <lineage>
        <taxon>Bacteria</taxon>
        <taxon>Pseudomonadati</taxon>
        <taxon>Bacteroidota</taxon>
        <taxon>Sphingobacteriia</taxon>
        <taxon>Sphingobacteriales</taxon>
        <taxon>Sphingobacteriaceae</taxon>
        <taxon>Olivibacter</taxon>
    </lineage>
</organism>
<keyword evidence="1" id="KW-0812">Transmembrane</keyword>
<evidence type="ECO:0000313" key="3">
    <source>
        <dbReference type="Proteomes" id="UP000199421"/>
    </source>
</evidence>
<sequence>MIPQKIQALFEFIDFLDDNKSEYIEKYIPLCDELNELDKRRNELDPDGNYKDRRSYDNIQKQIKEKFAPIKENIYKPITGKMRELGIWAGDDVFTSIWNNNISEISYFKRNFSEEDTIQIFQYKQKYLDFRAETNNDFHCLSFVFQSLDEILKELFNFFKDTSKNEFDSFETKIVEVEDFDEMVKRIKDNRRKNIKYSIPSEAFFGTKQIVTSTKTPGIKNEIIMGDKIEVGNISNNTGQISVGKGNKTKVNGNDELAAKSFRWQKRDTIISIVLGIIGIIIAYLSMGK</sequence>
<feature type="transmembrane region" description="Helical" evidence="1">
    <location>
        <begin position="269"/>
        <end position="287"/>
    </location>
</feature>
<dbReference type="Proteomes" id="UP000199421">
    <property type="component" value="Unassembled WGS sequence"/>
</dbReference>
<keyword evidence="1" id="KW-1133">Transmembrane helix</keyword>
<accession>A0A1H7KJY8</accession>
<protein>
    <submittedName>
        <fullName evidence="2">Uncharacterized protein</fullName>
    </submittedName>
</protein>
<gene>
    <name evidence="2" type="ORF">SAMN05661044_01372</name>
</gene>
<name>A0A1H7KJY8_OLID1</name>
<dbReference type="AlphaFoldDB" id="A0A1H7KJY8"/>
<keyword evidence="3" id="KW-1185">Reference proteome</keyword>
<evidence type="ECO:0000313" key="2">
    <source>
        <dbReference type="EMBL" id="SEK86824.1"/>
    </source>
</evidence>
<dbReference type="EMBL" id="FOAF01000001">
    <property type="protein sequence ID" value="SEK86824.1"/>
    <property type="molecule type" value="Genomic_DNA"/>
</dbReference>
<proteinExistence type="predicted"/>
<reference evidence="3" key="1">
    <citation type="submission" date="2016-10" db="EMBL/GenBank/DDBJ databases">
        <authorList>
            <person name="Varghese N."/>
            <person name="Submissions S."/>
        </authorList>
    </citation>
    <scope>NUCLEOTIDE SEQUENCE [LARGE SCALE GENOMIC DNA]</scope>
    <source>
        <strain evidence="3">DSM 18733</strain>
    </source>
</reference>
<dbReference type="RefSeq" id="WP_093320744.1">
    <property type="nucleotide sequence ID" value="NZ_FOAF01000001.1"/>
</dbReference>
<dbReference type="OrthoDB" id="212459at2"/>
<dbReference type="STRING" id="407022.SAMN05661044_01372"/>
<keyword evidence="1" id="KW-0472">Membrane</keyword>
<evidence type="ECO:0000256" key="1">
    <source>
        <dbReference type="SAM" id="Phobius"/>
    </source>
</evidence>